<dbReference type="InterPro" id="IPR005215">
    <property type="entry name" value="Trig_fac"/>
</dbReference>
<organism evidence="10 11">
    <name type="scientific">Lachnospira pectinoschiza</name>
    <dbReference type="NCBI Taxonomy" id="28052"/>
    <lineage>
        <taxon>Bacteria</taxon>
        <taxon>Bacillati</taxon>
        <taxon>Bacillota</taxon>
        <taxon>Clostridia</taxon>
        <taxon>Lachnospirales</taxon>
        <taxon>Lachnospiraceae</taxon>
        <taxon>Lachnospira</taxon>
    </lineage>
</organism>
<evidence type="ECO:0000256" key="1">
    <source>
        <dbReference type="ARBA" id="ARBA00000971"/>
    </source>
</evidence>
<dbReference type="Gene3D" id="3.10.50.40">
    <property type="match status" value="1"/>
</dbReference>
<dbReference type="InterPro" id="IPR008880">
    <property type="entry name" value="Trigger_fac_C"/>
</dbReference>
<comment type="catalytic activity">
    <reaction evidence="1 7">
        <text>[protein]-peptidylproline (omega=180) = [protein]-peptidylproline (omega=0)</text>
        <dbReference type="Rhea" id="RHEA:16237"/>
        <dbReference type="Rhea" id="RHEA-COMP:10747"/>
        <dbReference type="Rhea" id="RHEA-COMP:10748"/>
        <dbReference type="ChEBI" id="CHEBI:83833"/>
        <dbReference type="ChEBI" id="CHEBI:83834"/>
        <dbReference type="EC" id="5.2.1.8"/>
    </reaction>
</comment>
<dbReference type="PROSITE" id="PS50059">
    <property type="entry name" value="FKBP_PPIASE"/>
    <property type="match status" value="1"/>
</dbReference>
<gene>
    <name evidence="10" type="ORF">SAMN05216544_1569</name>
</gene>
<keyword evidence="3" id="KW-0132">Cell division</keyword>
<dbReference type="AlphaFoldDB" id="A0A1G9XMS1"/>
<evidence type="ECO:0000313" key="10">
    <source>
        <dbReference type="EMBL" id="SDM98132.1"/>
    </source>
</evidence>
<accession>A0A1G9XMS1</accession>
<evidence type="ECO:0000256" key="2">
    <source>
        <dbReference type="ARBA" id="ARBA00004496"/>
    </source>
</evidence>
<dbReference type="InterPro" id="IPR037041">
    <property type="entry name" value="Trigger_fac_C_sf"/>
</dbReference>
<evidence type="ECO:0000256" key="8">
    <source>
        <dbReference type="SAM" id="SignalP"/>
    </source>
</evidence>
<evidence type="ECO:0000256" key="7">
    <source>
        <dbReference type="PROSITE-ProRule" id="PRU00277"/>
    </source>
</evidence>
<dbReference type="EC" id="5.2.1.8" evidence="7"/>
<dbReference type="SUPFAM" id="SSF54534">
    <property type="entry name" value="FKBP-like"/>
    <property type="match status" value="1"/>
</dbReference>
<reference evidence="11" key="1">
    <citation type="submission" date="2016-10" db="EMBL/GenBank/DDBJ databases">
        <authorList>
            <person name="Varghese N."/>
            <person name="Submissions S."/>
        </authorList>
    </citation>
    <scope>NUCLEOTIDE SEQUENCE [LARGE SCALE GENOMIC DNA]</scope>
    <source>
        <strain evidence="11">M83</strain>
    </source>
</reference>
<dbReference type="Pfam" id="PF00254">
    <property type="entry name" value="FKBP_C"/>
    <property type="match status" value="1"/>
</dbReference>
<dbReference type="SUPFAM" id="SSF109998">
    <property type="entry name" value="Triger factor/SurA peptide-binding domain-like"/>
    <property type="match status" value="1"/>
</dbReference>
<sequence length="395" mass="43104">MKRRFMGIMLAATLAASLVACSSKDSSTTTATSTVNSEITAEEYADTIVANANIYKNYVTINSEDYLNREIDVDTSSYTVSDDDVNSQLETLLEQLTETENVYEGETKEGDVINLDYSGTLDGVAFSGGTATSYTYTVGSGSFIDDLDQGLIGLTVGQTYDIPCTFPSDYSSTDLAGKSVIFTVTVNYIEKDVVPELTDDWVATNASTLGYDGCTTVEELTAAVRANLETTAASNLVSAKYSAVYALITENLEVNDYPADELQQLLDTLNDNIQSEFDTYGSYYGITDLETYITTVYGFESTDAFNEYADEYAKSYLLEKMIVTIIAADNDITVTADEINTTGEELASYYGYDNYDAILSEYGNEMNAEIGYQCLYTNVTNFLADNSVLTTTTAE</sequence>
<dbReference type="OrthoDB" id="9767721at2"/>
<feature type="domain" description="PPIase FKBP-type" evidence="9">
    <location>
        <begin position="110"/>
        <end position="192"/>
    </location>
</feature>
<dbReference type="EMBL" id="FNHZ01000004">
    <property type="protein sequence ID" value="SDM98132.1"/>
    <property type="molecule type" value="Genomic_DNA"/>
</dbReference>
<dbReference type="Gene3D" id="1.10.3120.10">
    <property type="entry name" value="Trigger factor, C-terminal domain"/>
    <property type="match status" value="1"/>
</dbReference>
<protein>
    <recommendedName>
        <fullName evidence="7">peptidylprolyl isomerase</fullName>
        <ecNumber evidence="7">5.2.1.8</ecNumber>
    </recommendedName>
</protein>
<dbReference type="NCBIfam" id="TIGR00115">
    <property type="entry name" value="tig"/>
    <property type="match status" value="1"/>
</dbReference>
<evidence type="ECO:0000256" key="6">
    <source>
        <dbReference type="ARBA" id="ARBA00023306"/>
    </source>
</evidence>
<evidence type="ECO:0000259" key="9">
    <source>
        <dbReference type="PROSITE" id="PS50059"/>
    </source>
</evidence>
<feature type="chain" id="PRO_5038959498" description="peptidylprolyl isomerase" evidence="8">
    <location>
        <begin position="23"/>
        <end position="395"/>
    </location>
</feature>
<name>A0A1G9XMS1_9FIRM</name>
<evidence type="ECO:0000256" key="4">
    <source>
        <dbReference type="ARBA" id="ARBA00023110"/>
    </source>
</evidence>
<keyword evidence="4 7" id="KW-0697">Rotamase</keyword>
<dbReference type="InterPro" id="IPR001179">
    <property type="entry name" value="PPIase_FKBP_dom"/>
</dbReference>
<dbReference type="PROSITE" id="PS51257">
    <property type="entry name" value="PROKAR_LIPOPROTEIN"/>
    <property type="match status" value="1"/>
</dbReference>
<dbReference type="Pfam" id="PF05698">
    <property type="entry name" value="Trigger_C"/>
    <property type="match status" value="1"/>
</dbReference>
<keyword evidence="6" id="KW-0131">Cell cycle</keyword>
<keyword evidence="8" id="KW-0732">Signal</keyword>
<dbReference type="InterPro" id="IPR046357">
    <property type="entry name" value="PPIase_dom_sf"/>
</dbReference>
<proteinExistence type="predicted"/>
<dbReference type="GO" id="GO:0015031">
    <property type="term" value="P:protein transport"/>
    <property type="evidence" value="ECO:0007669"/>
    <property type="project" value="InterPro"/>
</dbReference>
<evidence type="ECO:0000313" key="11">
    <source>
        <dbReference type="Proteomes" id="UP000187651"/>
    </source>
</evidence>
<dbReference type="GO" id="GO:0003755">
    <property type="term" value="F:peptidyl-prolyl cis-trans isomerase activity"/>
    <property type="evidence" value="ECO:0007669"/>
    <property type="project" value="UniProtKB-KW"/>
</dbReference>
<evidence type="ECO:0000256" key="5">
    <source>
        <dbReference type="ARBA" id="ARBA00023235"/>
    </source>
</evidence>
<dbReference type="Proteomes" id="UP000187651">
    <property type="component" value="Unassembled WGS sequence"/>
</dbReference>
<dbReference type="InterPro" id="IPR027304">
    <property type="entry name" value="Trigger_fact/SurA_dom_sf"/>
</dbReference>
<dbReference type="GO" id="GO:0006457">
    <property type="term" value="P:protein folding"/>
    <property type="evidence" value="ECO:0007669"/>
    <property type="project" value="InterPro"/>
</dbReference>
<dbReference type="GO" id="GO:0005737">
    <property type="term" value="C:cytoplasm"/>
    <property type="evidence" value="ECO:0007669"/>
    <property type="project" value="UniProtKB-SubCell"/>
</dbReference>
<evidence type="ECO:0000256" key="3">
    <source>
        <dbReference type="ARBA" id="ARBA00022618"/>
    </source>
</evidence>
<dbReference type="RefSeq" id="WP_074521661.1">
    <property type="nucleotide sequence ID" value="NZ_FNHZ01000004.1"/>
</dbReference>
<feature type="signal peptide" evidence="8">
    <location>
        <begin position="1"/>
        <end position="22"/>
    </location>
</feature>
<keyword evidence="5 7" id="KW-0413">Isomerase</keyword>
<keyword evidence="11" id="KW-1185">Reference proteome</keyword>
<dbReference type="GO" id="GO:0051301">
    <property type="term" value="P:cell division"/>
    <property type="evidence" value="ECO:0007669"/>
    <property type="project" value="UniProtKB-KW"/>
</dbReference>
<dbReference type="PIRSF" id="PIRSF003095">
    <property type="entry name" value="Trigger_factor"/>
    <property type="match status" value="1"/>
</dbReference>
<comment type="subcellular location">
    <subcellularLocation>
        <location evidence="2">Cytoplasm</location>
    </subcellularLocation>
</comment>